<comment type="function">
    <text evidence="10">Poorly processive, error-prone DNA polymerase involved in untargeted mutagenesis. Copies undamaged DNA at stalled replication forks, which arise in vivo from mismatched or misaligned primer ends. These misaligned primers can be extended by PolIV. Exhibits no 3'-5' exonuclease (proofreading) activity. May be involved in translesional synthesis, in conjunction with the beta clamp from PolIII.</text>
</comment>
<dbReference type="InterPro" id="IPR029460">
    <property type="entry name" value="DNAPol_HHH"/>
</dbReference>
<protein>
    <recommendedName>
        <fullName evidence="2">DNA-directed DNA polymerase</fullName>
        <ecNumber evidence="2">2.7.7.7</ecNumber>
    </recommendedName>
</protein>
<dbReference type="SUPFAM" id="SSF56672">
    <property type="entry name" value="DNA/RNA polymerases"/>
    <property type="match status" value="1"/>
</dbReference>
<evidence type="ECO:0000256" key="2">
    <source>
        <dbReference type="ARBA" id="ARBA00012417"/>
    </source>
</evidence>
<accession>A0A7U9HAH0</accession>
<dbReference type="Pfam" id="PF17657">
    <property type="entry name" value="DNA_pol3_finger"/>
    <property type="match status" value="1"/>
</dbReference>
<dbReference type="InterPro" id="IPR053848">
    <property type="entry name" value="IMS_HHH_1"/>
</dbReference>
<dbReference type="InterPro" id="IPR001126">
    <property type="entry name" value="UmuC"/>
</dbReference>
<dbReference type="Gene3D" id="3.20.20.140">
    <property type="entry name" value="Metal-dependent hydrolases"/>
    <property type="match status" value="1"/>
</dbReference>
<dbReference type="InterPro" id="IPR004805">
    <property type="entry name" value="DnaE2/DnaE/PolC"/>
</dbReference>
<dbReference type="Pfam" id="PF11799">
    <property type="entry name" value="IMS_C"/>
    <property type="match status" value="1"/>
</dbReference>
<dbReference type="GO" id="GO:0008408">
    <property type="term" value="F:3'-5' exonuclease activity"/>
    <property type="evidence" value="ECO:0007669"/>
    <property type="project" value="InterPro"/>
</dbReference>
<feature type="domain" description="UmuC" evidence="13">
    <location>
        <begin position="1205"/>
        <end position="1306"/>
    </location>
</feature>
<dbReference type="PANTHER" id="PTHR32294:SF4">
    <property type="entry name" value="ERROR-PRONE DNA POLYMERASE"/>
    <property type="match status" value="1"/>
</dbReference>
<gene>
    <name evidence="14" type="ORF">SLI_2043</name>
</gene>
<evidence type="ECO:0000256" key="7">
    <source>
        <dbReference type="ARBA" id="ARBA00022763"/>
    </source>
</evidence>
<keyword evidence="9" id="KW-0234">DNA repair</keyword>
<dbReference type="SMART" id="SM00481">
    <property type="entry name" value="POLIIIAc"/>
    <property type="match status" value="1"/>
</dbReference>
<dbReference type="InterPro" id="IPR043128">
    <property type="entry name" value="Rev_trsase/Diguanyl_cyclase"/>
</dbReference>
<dbReference type="Pfam" id="PF14579">
    <property type="entry name" value="HHH_6"/>
    <property type="match status" value="1"/>
</dbReference>
<dbReference type="NCBIfam" id="TIGR00594">
    <property type="entry name" value="polc"/>
    <property type="match status" value="1"/>
</dbReference>
<dbReference type="GO" id="GO:0003684">
    <property type="term" value="F:damaged DNA binding"/>
    <property type="evidence" value="ECO:0007669"/>
    <property type="project" value="InterPro"/>
</dbReference>
<keyword evidence="7" id="KW-0227">DNA damage</keyword>
<dbReference type="Gene3D" id="1.10.150.20">
    <property type="entry name" value="5' to 3' exonuclease, C-terminal subdomain"/>
    <property type="match status" value="1"/>
</dbReference>
<evidence type="ECO:0000256" key="1">
    <source>
        <dbReference type="ARBA" id="ARBA00010945"/>
    </source>
</evidence>
<dbReference type="InterPro" id="IPR043502">
    <property type="entry name" value="DNA/RNA_pol_sf"/>
</dbReference>
<dbReference type="Pfam" id="PF02811">
    <property type="entry name" value="PHP"/>
    <property type="match status" value="1"/>
</dbReference>
<dbReference type="Gene3D" id="3.30.70.270">
    <property type="match status" value="1"/>
</dbReference>
<dbReference type="Pfam" id="PF07733">
    <property type="entry name" value="DNA_pol3_alpha"/>
    <property type="match status" value="1"/>
</dbReference>
<feature type="compositionally biased region" description="Basic residues" evidence="12">
    <location>
        <begin position="1128"/>
        <end position="1137"/>
    </location>
</feature>
<dbReference type="InterPro" id="IPR003141">
    <property type="entry name" value="Pol/His_phosphatase_N"/>
</dbReference>
<dbReference type="InterPro" id="IPR040982">
    <property type="entry name" value="DNA_pol3_finger"/>
</dbReference>
<dbReference type="InterPro" id="IPR017961">
    <property type="entry name" value="DNA_pol_Y-fam_little_finger"/>
</dbReference>
<evidence type="ECO:0000256" key="3">
    <source>
        <dbReference type="ARBA" id="ARBA00022490"/>
    </source>
</evidence>
<dbReference type="CDD" id="cd07431">
    <property type="entry name" value="PHP_PolIIIA"/>
    <property type="match status" value="1"/>
</dbReference>
<dbReference type="SUPFAM" id="SSF89550">
    <property type="entry name" value="PHP domain-like"/>
    <property type="match status" value="1"/>
</dbReference>
<evidence type="ECO:0000256" key="12">
    <source>
        <dbReference type="SAM" id="MobiDB-lite"/>
    </source>
</evidence>
<dbReference type="GO" id="GO:0003887">
    <property type="term" value="F:DNA-directed DNA polymerase activity"/>
    <property type="evidence" value="ECO:0007669"/>
    <property type="project" value="UniProtKB-KW"/>
</dbReference>
<sequence length="1507" mass="162896">MPGFTHLHTVSGFSARYGASHPERLAERAFERGMDALALTDRDTLAGAVRFAKACAKAGVRPLFGAELAVAAPESAAADRTETSVRRDRRRAPVRGGAFVDESAPRVTFLARDGARGWADLCRLVSAAHTAEGSPLLSWPDNHADGLTVLLGPDSDVGRALAAGRPDRAARLLVPWREVYGDALRLEAVWHGRTGIGPGSLRLAARTVGFAAEQGVRPVLSNAVRYADPGQGEVADVLDAARRLVPIDATKELDSGEAWLKDAGAMRHAAERIVESAGFRRDTAHRLLEQTRATAAECLVDPEDDLGMGAVHFPEPHLVGAGRRTAQRALASRAAAGMVRRGYDRRRDHREYWERMHHELDIIAHHGFASYFLTVAQVVDDVRHMGIRVAARGSGAGSLVNHLLGIAHADPVEHGLLMERFLSKERVVLPDIDIDVESARRLEVYRAIIGRFGTERVATVAMPETYRVRHAIRDVGAALSMDPAEIDRVAKSFPHIRARDARAALEELPELKELAGESRRDGGGRYGRLWELVEGLDALPRGVAMHPCGVLLSDASLLSRTPVVPTSGEGLPMAQFDKDDVEDLGLLKLDVLGVRMQSAMAHAVAEVKRATGTEIDLDAVPEGDPATYRMIRSAETLGCFQIESPGQRDLVGRLQPATFHDLVVDISLFRPGPVAADMVRPFIEARHGRAPVRHPHEDLAEPLAGTYGVVVFHEQIIDIVAIMTGCGRGEADRVRRGLSDPESQGRIKVWFAQHATANGYDAETIQRTWEIVEAFGSYGFCKAHAVAFAVPTYQSAWLKAHHPAAFYAGLLTHDPGMYPKRLLLADARRRGVPILPLDVNESGVAHRIELVSESGSRKPATWGLRLALSDVHGISEAEAERIATGQPYASLLDFWERARPSRPLAGRLAQVGALDAFGANRRDLQLHLTELHRGARGGRGDQLPLTGGRKTASAGLPDLTSEEKLSAELGVLSMDASRNLMDDHRTFLRELGVVSAKRLREARHGETVLVAGAKAATQTPPVRSGRRVIFSTLDDGSGLVDLAFFDDSHDACAHTVFHSWLLLVRGVVQRRGPRSLSVVGSAAWNLADLLEIRREEGLEGVAARLAAAGGSHGRRRPRGRPGAPPPRRFGRAARAGRVRGPGPDGAAEDPHVHRVRDASLGRSAPRGRRARGRKEVVAPESGECGMTILCVRFQLPPTREAALPELLGLLEEFTPVVEALPPDGALADLRGAERYFGRDAVALASVIRVRALALHGVDCVIGAGPGPMLARMALRDARPGLTRAVPGGEERAFLDGKPVAALPGVGTATARTLCEYGLDTLGRVAAAPLSTLQRLVGARTGRELHEKAQGVDRGRVVPNGVSRSLAADRPFDRDELDPDRHRRALLSAAGDLGARLRAVDKVCRTLTLTVRYADRSATTRSRTLKEPTAHSAALTRTAYDLYEALGLQRARVRSIALRAESLTSAEHASHQLTFDPVDEKVRRIEEVADRARAKFGPRAVMPGSLAA</sequence>
<dbReference type="PROSITE" id="PS50173">
    <property type="entry name" value="UMUC"/>
    <property type="match status" value="1"/>
</dbReference>
<evidence type="ECO:0000256" key="5">
    <source>
        <dbReference type="ARBA" id="ARBA00022695"/>
    </source>
</evidence>
<dbReference type="InterPro" id="IPR011708">
    <property type="entry name" value="DNA_pol3_alpha_NTPase_dom"/>
</dbReference>
<evidence type="ECO:0000313" key="14">
    <source>
        <dbReference type="EMBL" id="EOY46758.1"/>
    </source>
</evidence>
<dbReference type="InterPro" id="IPR016195">
    <property type="entry name" value="Pol/histidinol_Pase-like"/>
</dbReference>
<proteinExistence type="inferred from homology"/>
<evidence type="ECO:0000256" key="9">
    <source>
        <dbReference type="ARBA" id="ARBA00023204"/>
    </source>
</evidence>
<keyword evidence="4" id="KW-0808">Transferase</keyword>
<dbReference type="Pfam" id="PF21999">
    <property type="entry name" value="IMS_HHH_1"/>
    <property type="match status" value="1"/>
</dbReference>
<dbReference type="Proteomes" id="UP000014062">
    <property type="component" value="Chromosome"/>
</dbReference>
<name>A0A7U9HAH0_STRLI</name>
<dbReference type="EC" id="2.7.7.7" evidence="2"/>
<keyword evidence="3" id="KW-0963">Cytoplasm</keyword>
<dbReference type="SUPFAM" id="SSF100879">
    <property type="entry name" value="Lesion bypass DNA polymerase (Y-family), little finger domain"/>
    <property type="match status" value="1"/>
</dbReference>
<keyword evidence="8" id="KW-0239">DNA-directed DNA polymerase</keyword>
<keyword evidence="5" id="KW-0548">Nucleotidyltransferase</keyword>
<dbReference type="GO" id="GO:0006260">
    <property type="term" value="P:DNA replication"/>
    <property type="evidence" value="ECO:0007669"/>
    <property type="project" value="UniProtKB-KW"/>
</dbReference>
<organism evidence="14 15">
    <name type="scientific">Streptomyces lividans 1326</name>
    <dbReference type="NCBI Taxonomy" id="1200984"/>
    <lineage>
        <taxon>Bacteria</taxon>
        <taxon>Bacillati</taxon>
        <taxon>Actinomycetota</taxon>
        <taxon>Actinomycetes</taxon>
        <taxon>Kitasatosporales</taxon>
        <taxon>Streptomycetaceae</taxon>
        <taxon>Streptomyces</taxon>
    </lineage>
</organism>
<dbReference type="Gene3D" id="3.30.1490.100">
    <property type="entry name" value="DNA polymerase, Y-family, little finger domain"/>
    <property type="match status" value="1"/>
</dbReference>
<feature type="compositionally biased region" description="Basic and acidic residues" evidence="12">
    <location>
        <begin position="1148"/>
        <end position="1159"/>
    </location>
</feature>
<dbReference type="Gene3D" id="1.10.10.1600">
    <property type="entry name" value="Bacterial DNA polymerase III alpha subunit, thumb domain"/>
    <property type="match status" value="1"/>
</dbReference>
<evidence type="ECO:0000259" key="13">
    <source>
        <dbReference type="PROSITE" id="PS50173"/>
    </source>
</evidence>
<reference evidence="15" key="1">
    <citation type="journal article" date="2013" name="Genome Biol. Evol.">
        <title>The genome sequence of Streptomyces lividans 66 reveals a novel tRNA-dependent peptide biosynthetic system within a metal-related genomic island.</title>
        <authorList>
            <person name="Cruz-Morales P."/>
            <person name="Vijgenboom E."/>
            <person name="Iruegas-Bocardo F."/>
            <person name="Girard G."/>
            <person name="Yanez-Guerra L.A."/>
            <person name="Ramos-Aboites H.E."/>
            <person name="Pernodet J.L."/>
            <person name="Anne J."/>
            <person name="van Wezel G.P."/>
            <person name="Barona-Gomez F."/>
        </authorList>
    </citation>
    <scope>NUCLEOTIDE SEQUENCE [LARGE SCALE GENOMIC DNA]</scope>
    <source>
        <strain evidence="15">1326</strain>
    </source>
</reference>
<evidence type="ECO:0000256" key="8">
    <source>
        <dbReference type="ARBA" id="ARBA00022932"/>
    </source>
</evidence>
<dbReference type="GO" id="GO:0006281">
    <property type="term" value="P:DNA repair"/>
    <property type="evidence" value="ECO:0007669"/>
    <property type="project" value="UniProtKB-KW"/>
</dbReference>
<feature type="region of interest" description="Disordered" evidence="12">
    <location>
        <begin position="1107"/>
        <end position="1176"/>
    </location>
</feature>
<dbReference type="EMBL" id="CM001889">
    <property type="protein sequence ID" value="EOY46758.1"/>
    <property type="molecule type" value="Genomic_DNA"/>
</dbReference>
<evidence type="ECO:0000313" key="15">
    <source>
        <dbReference type="Proteomes" id="UP000014062"/>
    </source>
</evidence>
<dbReference type="InterPro" id="IPR004013">
    <property type="entry name" value="PHP_dom"/>
</dbReference>
<evidence type="ECO:0000256" key="11">
    <source>
        <dbReference type="ARBA" id="ARBA00049244"/>
    </source>
</evidence>
<feature type="region of interest" description="Disordered" evidence="12">
    <location>
        <begin position="935"/>
        <end position="956"/>
    </location>
</feature>
<dbReference type="CDD" id="cd04485">
    <property type="entry name" value="DnaE_OBF"/>
    <property type="match status" value="1"/>
</dbReference>
<comment type="catalytic activity">
    <reaction evidence="11">
        <text>DNA(n) + a 2'-deoxyribonucleoside 5'-triphosphate = DNA(n+1) + diphosphate</text>
        <dbReference type="Rhea" id="RHEA:22508"/>
        <dbReference type="Rhea" id="RHEA-COMP:17339"/>
        <dbReference type="Rhea" id="RHEA-COMP:17340"/>
        <dbReference type="ChEBI" id="CHEBI:33019"/>
        <dbReference type="ChEBI" id="CHEBI:61560"/>
        <dbReference type="ChEBI" id="CHEBI:173112"/>
        <dbReference type="EC" id="2.7.7.7"/>
    </reaction>
</comment>
<evidence type="ECO:0000256" key="4">
    <source>
        <dbReference type="ARBA" id="ARBA00022679"/>
    </source>
</evidence>
<comment type="similarity">
    <text evidence="1">Belongs to the DNA polymerase type-Y family.</text>
</comment>
<evidence type="ECO:0000256" key="10">
    <source>
        <dbReference type="ARBA" id="ARBA00025589"/>
    </source>
</evidence>
<dbReference type="PANTHER" id="PTHR32294">
    <property type="entry name" value="DNA POLYMERASE III SUBUNIT ALPHA"/>
    <property type="match status" value="1"/>
</dbReference>
<evidence type="ECO:0000256" key="6">
    <source>
        <dbReference type="ARBA" id="ARBA00022705"/>
    </source>
</evidence>
<dbReference type="InterPro" id="IPR041931">
    <property type="entry name" value="DNA_pol3_alpha_thumb_dom"/>
</dbReference>
<keyword evidence="6" id="KW-0235">DNA replication</keyword>
<dbReference type="InterPro" id="IPR036775">
    <property type="entry name" value="DNA_pol_Y-fam_lit_finger_sf"/>
</dbReference>